<name>A0A0F9FBZ6_9ZZZZ</name>
<organism evidence="1">
    <name type="scientific">marine sediment metagenome</name>
    <dbReference type="NCBI Taxonomy" id="412755"/>
    <lineage>
        <taxon>unclassified sequences</taxon>
        <taxon>metagenomes</taxon>
        <taxon>ecological metagenomes</taxon>
    </lineage>
</organism>
<reference evidence="1" key="1">
    <citation type="journal article" date="2015" name="Nature">
        <title>Complex archaea that bridge the gap between prokaryotes and eukaryotes.</title>
        <authorList>
            <person name="Spang A."/>
            <person name="Saw J.H."/>
            <person name="Jorgensen S.L."/>
            <person name="Zaremba-Niedzwiedzka K."/>
            <person name="Martijn J."/>
            <person name="Lind A.E."/>
            <person name="van Eijk R."/>
            <person name="Schleper C."/>
            <person name="Guy L."/>
            <person name="Ettema T.J."/>
        </authorList>
    </citation>
    <scope>NUCLEOTIDE SEQUENCE</scope>
</reference>
<protein>
    <submittedName>
        <fullName evidence="1">Uncharacterized protein</fullName>
    </submittedName>
</protein>
<evidence type="ECO:0000313" key="1">
    <source>
        <dbReference type="EMBL" id="KKL83834.1"/>
    </source>
</evidence>
<dbReference type="EMBL" id="LAZR01021870">
    <property type="protein sequence ID" value="KKL83834.1"/>
    <property type="molecule type" value="Genomic_DNA"/>
</dbReference>
<proteinExistence type="predicted"/>
<gene>
    <name evidence="1" type="ORF">LCGC14_1970820</name>
</gene>
<sequence length="51" mass="5739">MVKTLEDVERVAEIVDRLRKLGIPEKTCIAIDGWNKKQEGKLAKELSSVSI</sequence>
<dbReference type="AlphaFoldDB" id="A0A0F9FBZ6"/>
<comment type="caution">
    <text evidence="1">The sequence shown here is derived from an EMBL/GenBank/DDBJ whole genome shotgun (WGS) entry which is preliminary data.</text>
</comment>
<accession>A0A0F9FBZ6</accession>